<accession>A0ABM5MI38</accession>
<protein>
    <recommendedName>
        <fullName evidence="3">Polyhydroxyalkanoate synthesis regulator phasin</fullName>
    </recommendedName>
</protein>
<dbReference type="EMBL" id="CP003125">
    <property type="protein sequence ID" value="AEV19344.1"/>
    <property type="molecule type" value="Genomic_DNA"/>
</dbReference>
<evidence type="ECO:0000313" key="1">
    <source>
        <dbReference type="EMBL" id="AEV19344.1"/>
    </source>
</evidence>
<organism evidence="1 2">
    <name type="scientific">Geobacillus thermoleovorans CCB_US3_UF5</name>
    <dbReference type="NCBI Taxonomy" id="1111068"/>
    <lineage>
        <taxon>Bacteria</taxon>
        <taxon>Bacillati</taxon>
        <taxon>Bacillota</taxon>
        <taxon>Bacilli</taxon>
        <taxon>Bacillales</taxon>
        <taxon>Anoxybacillaceae</taxon>
        <taxon>Geobacillus</taxon>
        <taxon>Geobacillus thermoleovorans group</taxon>
    </lineage>
</organism>
<evidence type="ECO:0008006" key="3">
    <source>
        <dbReference type="Google" id="ProtNLM"/>
    </source>
</evidence>
<dbReference type="NCBIfam" id="NF047773">
    <property type="entry name" value="phas_rel_Lepto"/>
    <property type="match status" value="1"/>
</dbReference>
<gene>
    <name evidence="1" type="ORF">GTCCBUS3UF5_20360</name>
</gene>
<proteinExistence type="predicted"/>
<dbReference type="Proteomes" id="UP000005636">
    <property type="component" value="Chromosome"/>
</dbReference>
<sequence>MPHRPVSYTKELPSSSTWIAKEWYNKENTMAQGGYKRMSILKKGLAFGLGLAIASKEQVEKIIDELVKKGELSLDESKEVIDQWKQQTEARKTEVQRLVREQIKQVIDKLDLATKEDVRQLEERIRRLEEKEQSGQ</sequence>
<keyword evidence="2" id="KW-1185">Reference proteome</keyword>
<evidence type="ECO:0000313" key="2">
    <source>
        <dbReference type="Proteomes" id="UP000005636"/>
    </source>
</evidence>
<reference evidence="1 2" key="1">
    <citation type="submission" date="2011-11" db="EMBL/GenBank/DDBJ databases">
        <title>Complete genome sequence of thermophilic Geobacillus thermoleovorans CCB_US3_UF5.</title>
        <authorList>
            <person name="Muhd Sakaff M.K.L."/>
            <person name="Abdul Rahman A.Y."/>
            <person name="Saito J.A."/>
            <person name="Hou S."/>
            <person name="Alam M."/>
        </authorList>
    </citation>
    <scope>NUCLEOTIDE SEQUENCE [LARGE SCALE GENOMIC DNA]</scope>
    <source>
        <strain evidence="1 2">CCB_US3_UF5</strain>
    </source>
</reference>
<name>A0ABM5MI38_GEOTH</name>